<dbReference type="GO" id="GO:0090729">
    <property type="term" value="F:toxin activity"/>
    <property type="evidence" value="ECO:0007669"/>
    <property type="project" value="UniProtKB-KW"/>
</dbReference>
<evidence type="ECO:0000256" key="6">
    <source>
        <dbReference type="HAMAP-Rule" id="MF_00265"/>
    </source>
</evidence>
<evidence type="ECO:0000256" key="2">
    <source>
        <dbReference type="ARBA" id="ARBA00022722"/>
    </source>
</evidence>
<dbReference type="CDD" id="cd09873">
    <property type="entry name" value="PIN_Pae0151-like"/>
    <property type="match status" value="1"/>
</dbReference>
<reference evidence="8" key="1">
    <citation type="submission" date="2020-12" db="EMBL/GenBank/DDBJ databases">
        <title>Prauserella sp. ASG 168, a novel actinomycete isolated from cave rock.</title>
        <authorList>
            <person name="Suriyachadkun C."/>
        </authorList>
    </citation>
    <scope>NUCLEOTIDE SEQUENCE</scope>
    <source>
        <strain evidence="8">ASG 168</strain>
    </source>
</reference>
<comment type="cofactor">
    <cofactor evidence="6">
        <name>Mg(2+)</name>
        <dbReference type="ChEBI" id="CHEBI:18420"/>
    </cofactor>
</comment>
<dbReference type="InterPro" id="IPR051619">
    <property type="entry name" value="TypeII_TA_RNase_PINc/VapC"/>
</dbReference>
<name>A0A934V4V6_9PSEU</name>
<proteinExistence type="inferred from homology"/>
<keyword evidence="4 6" id="KW-0378">Hydrolase</keyword>
<dbReference type="Gene3D" id="3.40.50.1010">
    <property type="entry name" value="5'-nuclease"/>
    <property type="match status" value="1"/>
</dbReference>
<dbReference type="Pfam" id="PF01850">
    <property type="entry name" value="PIN"/>
    <property type="match status" value="1"/>
</dbReference>
<evidence type="ECO:0000313" key="8">
    <source>
        <dbReference type="EMBL" id="MBK1788771.1"/>
    </source>
</evidence>
<organism evidence="8 9">
    <name type="scientific">Prauserella cavernicola</name>
    <dbReference type="NCBI Taxonomy" id="2800127"/>
    <lineage>
        <taxon>Bacteria</taxon>
        <taxon>Bacillati</taxon>
        <taxon>Actinomycetota</taxon>
        <taxon>Actinomycetes</taxon>
        <taxon>Pseudonocardiales</taxon>
        <taxon>Pseudonocardiaceae</taxon>
        <taxon>Prauserella</taxon>
    </lineage>
</organism>
<evidence type="ECO:0000256" key="4">
    <source>
        <dbReference type="ARBA" id="ARBA00022801"/>
    </source>
</evidence>
<dbReference type="HAMAP" id="MF_00265">
    <property type="entry name" value="VapC_Nob1"/>
    <property type="match status" value="1"/>
</dbReference>
<feature type="domain" description="PIN" evidence="7">
    <location>
        <begin position="7"/>
        <end position="112"/>
    </location>
</feature>
<dbReference type="PANTHER" id="PTHR35901">
    <property type="entry name" value="RIBONUCLEASE VAPC3"/>
    <property type="match status" value="1"/>
</dbReference>
<keyword evidence="3 6" id="KW-0479">Metal-binding</keyword>
<comment type="caution">
    <text evidence="6">Lacks conserved residue(s) required for the propagation of feature annotation.</text>
</comment>
<dbReference type="Proteomes" id="UP000635245">
    <property type="component" value="Unassembled WGS sequence"/>
</dbReference>
<dbReference type="InterPro" id="IPR044153">
    <property type="entry name" value="PIN_Pae0151-like"/>
</dbReference>
<accession>A0A934V4V6</accession>
<dbReference type="EC" id="3.1.-.-" evidence="6"/>
<dbReference type="InterPro" id="IPR029060">
    <property type="entry name" value="PIN-like_dom_sf"/>
</dbReference>
<dbReference type="EMBL" id="JAENJH010000011">
    <property type="protein sequence ID" value="MBK1788771.1"/>
    <property type="molecule type" value="Genomic_DNA"/>
</dbReference>
<dbReference type="InterPro" id="IPR002716">
    <property type="entry name" value="PIN_dom"/>
</dbReference>
<dbReference type="GO" id="GO:0004540">
    <property type="term" value="F:RNA nuclease activity"/>
    <property type="evidence" value="ECO:0007669"/>
    <property type="project" value="InterPro"/>
</dbReference>
<gene>
    <name evidence="6" type="primary">vapC</name>
    <name evidence="8" type="ORF">JHE00_30960</name>
</gene>
<dbReference type="GO" id="GO:0000287">
    <property type="term" value="F:magnesium ion binding"/>
    <property type="evidence" value="ECO:0007669"/>
    <property type="project" value="UniProtKB-UniRule"/>
</dbReference>
<feature type="binding site" evidence="6">
    <location>
        <position position="88"/>
    </location>
    <ligand>
        <name>Mg(2+)</name>
        <dbReference type="ChEBI" id="CHEBI:18420"/>
    </ligand>
</feature>
<keyword evidence="1 6" id="KW-1277">Toxin-antitoxin system</keyword>
<keyword evidence="2 6" id="KW-0540">Nuclease</keyword>
<evidence type="ECO:0000313" key="9">
    <source>
        <dbReference type="Proteomes" id="UP000635245"/>
    </source>
</evidence>
<evidence type="ECO:0000256" key="3">
    <source>
        <dbReference type="ARBA" id="ARBA00022723"/>
    </source>
</evidence>
<keyword evidence="9" id="KW-1185">Reference proteome</keyword>
<keyword evidence="6" id="KW-0800">Toxin</keyword>
<comment type="similarity">
    <text evidence="6">Belongs to the PINc/VapC protein family.</text>
</comment>
<dbReference type="PANTHER" id="PTHR35901:SF1">
    <property type="entry name" value="EXONUCLEASE VAPC9"/>
    <property type="match status" value="1"/>
</dbReference>
<evidence type="ECO:0000256" key="5">
    <source>
        <dbReference type="ARBA" id="ARBA00022842"/>
    </source>
</evidence>
<dbReference type="AlphaFoldDB" id="A0A934V4V6"/>
<sequence>MVKALTGSGPRARELADRLSAAELHAPHLLDAEVGDVVRRQALHGRLAEDVAAAALWSLDAVLDARYPHAGPLARAAWELRDRVRFYDALYVALAARLELPLLTCDARLARAHRLPCVVEVV</sequence>
<keyword evidence="5 6" id="KW-0460">Magnesium</keyword>
<evidence type="ECO:0000256" key="1">
    <source>
        <dbReference type="ARBA" id="ARBA00022649"/>
    </source>
</evidence>
<comment type="caution">
    <text evidence="8">The sequence shown here is derived from an EMBL/GenBank/DDBJ whole genome shotgun (WGS) entry which is preliminary data.</text>
</comment>
<protein>
    <recommendedName>
        <fullName evidence="6">Ribonuclease VapC</fullName>
        <shortName evidence="6">RNase VapC</shortName>
        <ecNumber evidence="6">3.1.-.-</ecNumber>
    </recommendedName>
    <alternativeName>
        <fullName evidence="6">Toxin VapC</fullName>
    </alternativeName>
</protein>
<dbReference type="SUPFAM" id="SSF88723">
    <property type="entry name" value="PIN domain-like"/>
    <property type="match status" value="1"/>
</dbReference>
<dbReference type="GO" id="GO:0016787">
    <property type="term" value="F:hydrolase activity"/>
    <property type="evidence" value="ECO:0007669"/>
    <property type="project" value="UniProtKB-KW"/>
</dbReference>
<dbReference type="InterPro" id="IPR022907">
    <property type="entry name" value="VapC_family"/>
</dbReference>
<evidence type="ECO:0000259" key="7">
    <source>
        <dbReference type="Pfam" id="PF01850"/>
    </source>
</evidence>
<comment type="function">
    <text evidence="6">Toxic component of a toxin-antitoxin (TA) system. An RNase.</text>
</comment>